<feature type="compositionally biased region" description="Basic and acidic residues" evidence="1">
    <location>
        <begin position="10"/>
        <end position="19"/>
    </location>
</feature>
<evidence type="ECO:0000256" key="1">
    <source>
        <dbReference type="SAM" id="MobiDB-lite"/>
    </source>
</evidence>
<evidence type="ECO:0000313" key="2">
    <source>
        <dbReference type="EMBL" id="MFC0710445.1"/>
    </source>
</evidence>
<keyword evidence="3" id="KW-1185">Reference proteome</keyword>
<proteinExistence type="predicted"/>
<comment type="caution">
    <text evidence="2">The sequence shown here is derived from an EMBL/GenBank/DDBJ whole genome shotgun (WGS) entry which is preliminary data.</text>
</comment>
<dbReference type="RefSeq" id="WP_376946493.1">
    <property type="nucleotide sequence ID" value="NZ_CP171449.1"/>
</dbReference>
<feature type="region of interest" description="Disordered" evidence="1">
    <location>
        <begin position="1"/>
        <end position="22"/>
    </location>
</feature>
<organism evidence="2 3">
    <name type="scientific">Azorhizophilus paspali</name>
    <name type="common">Azotobacter paspali</name>
    <dbReference type="NCBI Taxonomy" id="69963"/>
    <lineage>
        <taxon>Bacteria</taxon>
        <taxon>Pseudomonadati</taxon>
        <taxon>Pseudomonadota</taxon>
        <taxon>Gammaproteobacteria</taxon>
        <taxon>Pseudomonadales</taxon>
        <taxon>Pseudomonadaceae</taxon>
        <taxon>Azorhizophilus</taxon>
    </lineage>
</organism>
<dbReference type="Proteomes" id="UP001589891">
    <property type="component" value="Unassembled WGS sequence"/>
</dbReference>
<reference evidence="2 3" key="1">
    <citation type="submission" date="2024-09" db="EMBL/GenBank/DDBJ databases">
        <authorList>
            <person name="Sun Q."/>
            <person name="Mori K."/>
        </authorList>
    </citation>
    <scope>NUCLEOTIDE SEQUENCE [LARGE SCALE GENOMIC DNA]</scope>
    <source>
        <strain evidence="2 3">NCAIM B.01794</strain>
    </source>
</reference>
<name>A0ABV6SQ64_AZOPA</name>
<evidence type="ECO:0008006" key="4">
    <source>
        <dbReference type="Google" id="ProtNLM"/>
    </source>
</evidence>
<protein>
    <recommendedName>
        <fullName evidence="4">Transposase</fullName>
    </recommendedName>
</protein>
<gene>
    <name evidence="2" type="ORF">ACFFGX_13105</name>
</gene>
<sequence length="102" mass="11032">MPDSGFPHAADPRRGRFSEPGRPYLVTTVTRGRKPVFRHFGAGRLLVDEMRLSERDSLVESLAGVIVPDCPRRLLVLRSGSLATLLKGARLAAPRPSPGSSA</sequence>
<accession>A0ABV6SQ64</accession>
<evidence type="ECO:0000313" key="3">
    <source>
        <dbReference type="Proteomes" id="UP001589891"/>
    </source>
</evidence>
<dbReference type="EMBL" id="JBHLSS010000080">
    <property type="protein sequence ID" value="MFC0710445.1"/>
    <property type="molecule type" value="Genomic_DNA"/>
</dbReference>